<keyword evidence="2" id="KW-1185">Reference proteome</keyword>
<evidence type="ECO:0000313" key="1">
    <source>
        <dbReference type="EMBL" id="MEN2989259.1"/>
    </source>
</evidence>
<evidence type="ECO:0000313" key="2">
    <source>
        <dbReference type="Proteomes" id="UP001413721"/>
    </source>
</evidence>
<name>A0ABU9YKB5_9PROT</name>
<comment type="caution">
    <text evidence="1">The sequence shown here is derived from an EMBL/GenBank/DDBJ whole genome shotgun (WGS) entry which is preliminary data.</text>
</comment>
<dbReference type="RefSeq" id="WP_345937493.1">
    <property type="nucleotide sequence ID" value="NZ_JBBKTW010000004.1"/>
</dbReference>
<protein>
    <submittedName>
        <fullName evidence="1">Uncharacterized protein</fullName>
    </submittedName>
</protein>
<reference evidence="1 2" key="1">
    <citation type="submission" date="2024-03" db="EMBL/GenBank/DDBJ databases">
        <title>High-quality draft genome sequencing of Tistrella sp. BH-R2-4.</title>
        <authorList>
            <person name="Dong C."/>
        </authorList>
    </citation>
    <scope>NUCLEOTIDE SEQUENCE [LARGE SCALE GENOMIC DNA]</scope>
    <source>
        <strain evidence="1 2">BH-R2-4</strain>
    </source>
</reference>
<accession>A0ABU9YKB5</accession>
<organism evidence="1 2">
    <name type="scientific">Tistrella arctica</name>
    <dbReference type="NCBI Taxonomy" id="3133430"/>
    <lineage>
        <taxon>Bacteria</taxon>
        <taxon>Pseudomonadati</taxon>
        <taxon>Pseudomonadota</taxon>
        <taxon>Alphaproteobacteria</taxon>
        <taxon>Geminicoccales</taxon>
        <taxon>Geminicoccaceae</taxon>
        <taxon>Tistrella</taxon>
    </lineage>
</organism>
<gene>
    <name evidence="1" type="ORF">WG926_13170</name>
</gene>
<sequence>MTTSMSIFTITIVGPNEAFTNQLYANGNQQVTVTVNVTKTVDGVATPLSQSEMNSVTVAEYSSNVWQSMPTGWSCDTSRNQYDQGLRGGTSFAARQSDSKNDATNVIYRYLRANNGVPPLQNYQFMARITLDNGTTYTTHYDTGDVAFESKITISPQRPYVINVSELAFSREDAYHSEYSKGNAIDVDTYYWTLPSSLRVMSDYFEGQGYSTSKLVYAYAINNDGNTFLGMAIHNYVTSLTLGDIGNLPNDSYYGTTVPLINSDRMMRGARYLCNDHNCSPTYDNYLYWSITDNLGCVSRFILKSNSGDHGNTMELSNA</sequence>
<dbReference type="EMBL" id="JBBKTW010000004">
    <property type="protein sequence ID" value="MEN2989259.1"/>
    <property type="molecule type" value="Genomic_DNA"/>
</dbReference>
<proteinExistence type="predicted"/>
<dbReference type="Proteomes" id="UP001413721">
    <property type="component" value="Unassembled WGS sequence"/>
</dbReference>